<protein>
    <recommendedName>
        <fullName evidence="12">G-protein coupled receptors family 2 profile 2 domain-containing protein</fullName>
    </recommendedName>
</protein>
<dbReference type="PROSITE" id="PS50261">
    <property type="entry name" value="G_PROTEIN_RECEP_F2_4"/>
    <property type="match status" value="1"/>
</dbReference>
<dbReference type="PROSITE" id="PS50958">
    <property type="entry name" value="SMB_2"/>
    <property type="match status" value="1"/>
</dbReference>
<evidence type="ECO:0000259" key="8">
    <source>
        <dbReference type="PROSITE" id="PS50261"/>
    </source>
</evidence>
<name>A0A8S3URR6_MYTED</name>
<comment type="caution">
    <text evidence="10">The sequence shown here is derived from an EMBL/GenBank/DDBJ whole genome shotgun (WGS) entry which is preliminary data.</text>
</comment>
<evidence type="ECO:0000256" key="3">
    <source>
        <dbReference type="ARBA" id="ARBA00022989"/>
    </source>
</evidence>
<dbReference type="CDD" id="cd13952">
    <property type="entry name" value="7tm_classB"/>
    <property type="match status" value="1"/>
</dbReference>
<feature type="region of interest" description="Disordered" evidence="6">
    <location>
        <begin position="228"/>
        <end position="297"/>
    </location>
</feature>
<dbReference type="PANTHER" id="PTHR45902">
    <property type="entry name" value="LATROPHILIN RECEPTOR-LIKE PROTEIN A"/>
    <property type="match status" value="1"/>
</dbReference>
<feature type="transmembrane region" description="Helical" evidence="7">
    <location>
        <begin position="886"/>
        <end position="913"/>
    </location>
</feature>
<accession>A0A8S3URR6</accession>
<feature type="transmembrane region" description="Helical" evidence="7">
    <location>
        <begin position="1052"/>
        <end position="1070"/>
    </location>
</feature>
<evidence type="ECO:0000256" key="5">
    <source>
        <dbReference type="ARBA" id="ARBA00023157"/>
    </source>
</evidence>
<dbReference type="Pfam" id="PF00002">
    <property type="entry name" value="7tm_2"/>
    <property type="match status" value="1"/>
</dbReference>
<evidence type="ECO:0000256" key="1">
    <source>
        <dbReference type="ARBA" id="ARBA00004141"/>
    </source>
</evidence>
<evidence type="ECO:0000313" key="10">
    <source>
        <dbReference type="EMBL" id="CAG2246683.1"/>
    </source>
</evidence>
<feature type="domain" description="SMB" evidence="9">
    <location>
        <begin position="359"/>
        <end position="404"/>
    </location>
</feature>
<feature type="transmembrane region" description="Helical" evidence="7">
    <location>
        <begin position="976"/>
        <end position="1004"/>
    </location>
</feature>
<feature type="transmembrane region" description="Helical" evidence="7">
    <location>
        <begin position="818"/>
        <end position="841"/>
    </location>
</feature>
<dbReference type="AlphaFoldDB" id="A0A8S3URR6"/>
<feature type="transmembrane region" description="Helical" evidence="7">
    <location>
        <begin position="934"/>
        <end position="956"/>
    </location>
</feature>
<feature type="compositionally biased region" description="Low complexity" evidence="6">
    <location>
        <begin position="234"/>
        <end position="243"/>
    </location>
</feature>
<evidence type="ECO:0000256" key="7">
    <source>
        <dbReference type="SAM" id="Phobius"/>
    </source>
</evidence>
<organism evidence="10 11">
    <name type="scientific">Mytilus edulis</name>
    <name type="common">Blue mussel</name>
    <dbReference type="NCBI Taxonomy" id="6550"/>
    <lineage>
        <taxon>Eukaryota</taxon>
        <taxon>Metazoa</taxon>
        <taxon>Spiralia</taxon>
        <taxon>Lophotrochozoa</taxon>
        <taxon>Mollusca</taxon>
        <taxon>Bivalvia</taxon>
        <taxon>Autobranchia</taxon>
        <taxon>Pteriomorphia</taxon>
        <taxon>Mytilida</taxon>
        <taxon>Mytiloidea</taxon>
        <taxon>Mytilidae</taxon>
        <taxon>Mytilinae</taxon>
        <taxon>Mytilus</taxon>
    </lineage>
</organism>
<keyword evidence="4 7" id="KW-0472">Membrane</keyword>
<feature type="compositionally biased region" description="Polar residues" evidence="6">
    <location>
        <begin position="67"/>
        <end position="77"/>
    </location>
</feature>
<evidence type="ECO:0008006" key="12">
    <source>
        <dbReference type="Google" id="ProtNLM"/>
    </source>
</evidence>
<dbReference type="GO" id="GO:0007166">
    <property type="term" value="P:cell surface receptor signaling pathway"/>
    <property type="evidence" value="ECO:0007669"/>
    <property type="project" value="InterPro"/>
</dbReference>
<feature type="compositionally biased region" description="Low complexity" evidence="6">
    <location>
        <begin position="127"/>
        <end position="136"/>
    </location>
</feature>
<feature type="transmembrane region" description="Helical" evidence="7">
    <location>
        <begin position="853"/>
        <end position="874"/>
    </location>
</feature>
<keyword evidence="3 7" id="KW-1133">Transmembrane helix</keyword>
<dbReference type="InterPro" id="IPR017981">
    <property type="entry name" value="GPCR_2-like_7TM"/>
</dbReference>
<comment type="subcellular location">
    <subcellularLocation>
        <location evidence="1">Membrane</location>
        <topology evidence="1">Multi-pass membrane protein</topology>
    </subcellularLocation>
</comment>
<feature type="domain" description="G-protein coupled receptors family 2 profile 2" evidence="8">
    <location>
        <begin position="820"/>
        <end position="1073"/>
    </location>
</feature>
<feature type="compositionally biased region" description="Polar residues" evidence="6">
    <location>
        <begin position="114"/>
        <end position="126"/>
    </location>
</feature>
<feature type="compositionally biased region" description="Polar residues" evidence="6">
    <location>
        <begin position="172"/>
        <end position="186"/>
    </location>
</feature>
<evidence type="ECO:0000313" key="11">
    <source>
        <dbReference type="Proteomes" id="UP000683360"/>
    </source>
</evidence>
<keyword evidence="11" id="KW-1185">Reference proteome</keyword>
<evidence type="ECO:0000256" key="6">
    <source>
        <dbReference type="SAM" id="MobiDB-lite"/>
    </source>
</evidence>
<dbReference type="OrthoDB" id="6134459at2759"/>
<dbReference type="Proteomes" id="UP000683360">
    <property type="component" value="Unassembled WGS sequence"/>
</dbReference>
<dbReference type="Gene3D" id="1.20.1070.10">
    <property type="entry name" value="Rhodopsin 7-helix transmembrane proteins"/>
    <property type="match status" value="1"/>
</dbReference>
<feature type="region of interest" description="Disordered" evidence="6">
    <location>
        <begin position="163"/>
        <end position="186"/>
    </location>
</feature>
<feature type="compositionally biased region" description="Polar residues" evidence="6">
    <location>
        <begin position="287"/>
        <end position="297"/>
    </location>
</feature>
<keyword evidence="5" id="KW-1015">Disulfide bond</keyword>
<evidence type="ECO:0000259" key="9">
    <source>
        <dbReference type="PROSITE" id="PS50958"/>
    </source>
</evidence>
<dbReference type="InterPro" id="IPR053231">
    <property type="entry name" value="GPCR_LN-TM7"/>
</dbReference>
<reference evidence="10" key="1">
    <citation type="submission" date="2021-03" db="EMBL/GenBank/DDBJ databases">
        <authorList>
            <person name="Bekaert M."/>
        </authorList>
    </citation>
    <scope>NUCLEOTIDE SEQUENCE</scope>
</reference>
<dbReference type="PANTHER" id="PTHR45902:SF1">
    <property type="entry name" value="LATROPHILIN RECEPTOR-LIKE PROTEIN A"/>
    <property type="match status" value="1"/>
</dbReference>
<feature type="compositionally biased region" description="Basic and acidic residues" evidence="6">
    <location>
        <begin position="97"/>
        <end position="113"/>
    </location>
</feature>
<gene>
    <name evidence="10" type="ORF">MEDL_58646</name>
</gene>
<evidence type="ECO:0000256" key="4">
    <source>
        <dbReference type="ARBA" id="ARBA00023136"/>
    </source>
</evidence>
<feature type="transmembrane region" description="Helical" evidence="7">
    <location>
        <begin position="1025"/>
        <end position="1046"/>
    </location>
</feature>
<feature type="transmembrane region" description="Helical" evidence="7">
    <location>
        <begin position="7"/>
        <end position="25"/>
    </location>
</feature>
<feature type="compositionally biased region" description="Polar residues" evidence="6">
    <location>
        <begin position="252"/>
        <end position="264"/>
    </location>
</feature>
<dbReference type="GO" id="GO:0016020">
    <property type="term" value="C:membrane"/>
    <property type="evidence" value="ECO:0007669"/>
    <property type="project" value="UniProtKB-SubCell"/>
</dbReference>
<sequence length="1086" mass="123364">MKTTQQSYFPILFLLICGVLSWNYVSNIEKTTDGSLNFNQNTVTKIERSSGGSTYDQNTVHVKYTERITNVSPNTKKTTAKEKERIPYGSPNSNDDTATKTERIPDASVDSHKNTATQTESISDGSTNNNKNTNTKIYRTPRGSVDLIHSTATQTERISYGWTNSDKKTDTQTEWTPRSSVNSISNTETQTESIYYDSTNNNKNTNKKTETTIRGSVNIIQNTVTQTERISYGSTNSDNNTDTQTEEAPRGSVNSNQNTATQTERIPDSLKNIDKNTKTRTERTPRGSVNSNQHTATQTERISYASWTTFNDGLLLGLNKSKENIPSEIRNTKINDTLNLLSGLSTQSTEHLTTLKELQRDPCQKYGTCSVAQNKTKWYCYCDSDCKMFNDCCSDYNGNIRNSNSQLSFECYPQTYVKRSNSRTGFLAVGSCPNSYKNRTVKERCLQNNFTENGIFVSYGKILIFKNKFCALCNNVTDVQEFDIVFVLNENLYEYMFKMKKEDKMTYFLSNSDFKVIPPGNTNLRFCMKDLISNSNYNICQSYNNPILVFDSFKLYKNYFCLDSNVSSDMYSFVCIYKILDMLFQDSLLFSLSILVSLGNPTGAYTNENKCREWTEEIKQLGFCSQYDIFINASINFRFSLISNQMLRKEIFHQIVLMVGHSYNTKNFTIRTSKFKIWMDENGLIVTIRVEMIIQKSAFHHEIEDIRKHLSKRKVRVILNNGSRDQEIEIFNTYDMPGNGSNTSSISQLELYKTHNFPLESLKTFPSENGIVGINQIDDWRCDEVYIQVQFVGEELHVQQMRCLTTFNLNTQTISGNLISGIITYVSFSVSAIALCVLIIVNRQLNMITSIPISNIENISVSIMLSNILFMVGIGASEKKSAMCYVIGVILHYLLLCVFSFMTISVACITSTLSKMTIKRFKTNESSRKRKRKLTALGLIMPLFLVIPSICIDAYGPSFLSAGYGSNACFPNNYPANLIFFTGPVMLSVFVNSSCLIFVIIQVCKIRTEAANIRKLDIYQDAKMYLRMIALSGVFWFIGIFNALYVSEWLEYMFTLLCGLTGFFLAVANLTTNRVKLTKKTDYSST</sequence>
<evidence type="ECO:0000256" key="2">
    <source>
        <dbReference type="ARBA" id="ARBA00022692"/>
    </source>
</evidence>
<feature type="region of interest" description="Disordered" evidence="6">
    <location>
        <begin position="65"/>
        <end position="141"/>
    </location>
</feature>
<dbReference type="EMBL" id="CAJPWZ010002879">
    <property type="protein sequence ID" value="CAG2246683.1"/>
    <property type="molecule type" value="Genomic_DNA"/>
</dbReference>
<dbReference type="InterPro" id="IPR001212">
    <property type="entry name" value="Somatomedin_B_dom"/>
</dbReference>
<dbReference type="GO" id="GO:0004930">
    <property type="term" value="F:G protein-coupled receptor activity"/>
    <property type="evidence" value="ECO:0007669"/>
    <property type="project" value="InterPro"/>
</dbReference>
<proteinExistence type="predicted"/>
<keyword evidence="2 7" id="KW-0812">Transmembrane</keyword>
<dbReference type="InterPro" id="IPR000832">
    <property type="entry name" value="GPCR_2_secretin-like"/>
</dbReference>
<feature type="compositionally biased region" description="Basic and acidic residues" evidence="6">
    <location>
        <begin position="265"/>
        <end position="285"/>
    </location>
</feature>